<name>A0AAE9BSJ9_9CAUD</name>
<accession>A0AAE9BSJ9</accession>
<evidence type="ECO:0000313" key="2">
    <source>
        <dbReference type="Proteomes" id="UP000827754"/>
    </source>
</evidence>
<evidence type="ECO:0000313" key="1">
    <source>
        <dbReference type="EMBL" id="UAW53311.1"/>
    </source>
</evidence>
<dbReference type="EMBL" id="MZ443778">
    <property type="protein sequence ID" value="UAW53311.1"/>
    <property type="molecule type" value="Genomic_DNA"/>
</dbReference>
<gene>
    <name evidence="1" type="ORF">pEaSNUABM30_00193</name>
</gene>
<keyword evidence="2" id="KW-1185">Reference proteome</keyword>
<dbReference type="Proteomes" id="UP000827754">
    <property type="component" value="Segment"/>
</dbReference>
<protein>
    <submittedName>
        <fullName evidence="1">Uncharacterized protein</fullName>
    </submittedName>
</protein>
<organism evidence="1 2">
    <name type="scientific">Erwinia phage pEa_SNUABM_30</name>
    <dbReference type="NCBI Taxonomy" id="2869553"/>
    <lineage>
        <taxon>Viruses</taxon>
        <taxon>Duplodnaviria</taxon>
        <taxon>Heunggongvirae</taxon>
        <taxon>Uroviricota</taxon>
        <taxon>Caudoviricetes</taxon>
        <taxon>Alexandravirus</taxon>
        <taxon>Alexandravirus SNUABM30</taxon>
    </lineage>
</organism>
<reference evidence="1 2" key="1">
    <citation type="submission" date="2021-06" db="EMBL/GenBank/DDBJ databases">
        <title>Complete genome sequence of Erwinia phage pEa_SNUABM_30.</title>
        <authorList>
            <person name="Kim S.G."/>
            <person name="Park S.C."/>
        </authorList>
    </citation>
    <scope>NUCLEOTIDE SEQUENCE [LARGE SCALE GENOMIC DNA]</scope>
</reference>
<sequence>MQYISSFFGLGGPSPTNPNVFLYDSRESSDFSTITDMPKANALARKARAVLGFNGFLNPVRGRKSGKYHFTCLKYMYGSPVTLNNDTDIVQQDTSKGLSGNSSIAESQSYSFLNASGNVTVFLTTGMQSNQPILMPPMNLHDGNCPYGQYATGTLTTLYAKETGENASGSCSAAGGTGVCTFATFRATETPNYPYTMMATPISARASGSNGQPGISFPSYDGVFSQTQTGDDESVVLDKAFCYLKEFRAFCKLDSNDFHAVNATPGTRPKMRFKETNLFI</sequence>
<proteinExistence type="predicted"/>